<feature type="non-terminal residue" evidence="1">
    <location>
        <position position="1"/>
    </location>
</feature>
<dbReference type="EMBL" id="CAJVPW010023851">
    <property type="protein sequence ID" value="CAG8702634.1"/>
    <property type="molecule type" value="Genomic_DNA"/>
</dbReference>
<sequence>EYINLDNYIVANEMSSMKFIIKTVERKESSESDLSLIQHIFHKSVLECIKSLFLYIDQENSDNLNLNITFLQDLDKFKKKI</sequence>
<organism evidence="1 2">
    <name type="scientific">Cetraspora pellucida</name>
    <dbReference type="NCBI Taxonomy" id="1433469"/>
    <lineage>
        <taxon>Eukaryota</taxon>
        <taxon>Fungi</taxon>
        <taxon>Fungi incertae sedis</taxon>
        <taxon>Mucoromycota</taxon>
        <taxon>Glomeromycotina</taxon>
        <taxon>Glomeromycetes</taxon>
        <taxon>Diversisporales</taxon>
        <taxon>Gigasporaceae</taxon>
        <taxon>Cetraspora</taxon>
    </lineage>
</organism>
<accession>A0ACA9PC52</accession>
<comment type="caution">
    <text evidence="1">The sequence shown here is derived from an EMBL/GenBank/DDBJ whole genome shotgun (WGS) entry which is preliminary data.</text>
</comment>
<reference evidence="1" key="1">
    <citation type="submission" date="2021-06" db="EMBL/GenBank/DDBJ databases">
        <authorList>
            <person name="Kallberg Y."/>
            <person name="Tangrot J."/>
            <person name="Rosling A."/>
        </authorList>
    </citation>
    <scope>NUCLEOTIDE SEQUENCE</scope>
    <source>
        <strain evidence="1">28 12/20/2015</strain>
    </source>
</reference>
<name>A0ACA9PC52_9GLOM</name>
<evidence type="ECO:0000313" key="2">
    <source>
        <dbReference type="Proteomes" id="UP000789366"/>
    </source>
</evidence>
<dbReference type="Proteomes" id="UP000789366">
    <property type="component" value="Unassembled WGS sequence"/>
</dbReference>
<keyword evidence="2" id="KW-1185">Reference proteome</keyword>
<protein>
    <submittedName>
        <fullName evidence="1">9199_t:CDS:1</fullName>
    </submittedName>
</protein>
<proteinExistence type="predicted"/>
<evidence type="ECO:0000313" key="1">
    <source>
        <dbReference type="EMBL" id="CAG8702634.1"/>
    </source>
</evidence>
<gene>
    <name evidence="1" type="ORF">SPELUC_LOCUS11353</name>
</gene>